<dbReference type="RefSeq" id="WP_187331318.1">
    <property type="nucleotide sequence ID" value="NZ_JARAKC010000004.1"/>
</dbReference>
<gene>
    <name evidence="1" type="ORF">RFM23_10685</name>
</gene>
<keyword evidence="2" id="KW-1185">Reference proteome</keyword>
<dbReference type="EMBL" id="JAVIIP010000005">
    <property type="protein sequence ID" value="MDX8538084.1"/>
    <property type="molecule type" value="Genomic_DNA"/>
</dbReference>
<evidence type="ECO:0000313" key="1">
    <source>
        <dbReference type="EMBL" id="MDX8538084.1"/>
    </source>
</evidence>
<protein>
    <submittedName>
        <fullName evidence="1">Uncharacterized protein</fullName>
    </submittedName>
</protein>
<name>A0ABU5ALF0_9HYPH</name>
<reference evidence="1 2" key="1">
    <citation type="submission" date="2023-08" db="EMBL/GenBank/DDBJ databases">
        <title>Implementing the SeqCode for naming new Mesorhizobium species isolated from Vachellia karroo root nodules.</title>
        <authorList>
            <person name="Van Lill M."/>
        </authorList>
    </citation>
    <scope>NUCLEOTIDE SEQUENCE [LARGE SCALE GENOMIC DNA]</scope>
    <source>
        <strain evidence="1 2">VK4B</strain>
    </source>
</reference>
<accession>A0ABU5ALF0</accession>
<proteinExistence type="predicted"/>
<comment type="caution">
    <text evidence="1">The sequence shown here is derived from an EMBL/GenBank/DDBJ whole genome shotgun (WGS) entry which is preliminary data.</text>
</comment>
<organism evidence="1 2">
    <name type="scientific">Mesorhizobium abyssinicae</name>
    <dbReference type="NCBI Taxonomy" id="1209958"/>
    <lineage>
        <taxon>Bacteria</taxon>
        <taxon>Pseudomonadati</taxon>
        <taxon>Pseudomonadota</taxon>
        <taxon>Alphaproteobacteria</taxon>
        <taxon>Hyphomicrobiales</taxon>
        <taxon>Phyllobacteriaceae</taxon>
        <taxon>Mesorhizobium</taxon>
    </lineage>
</organism>
<evidence type="ECO:0000313" key="2">
    <source>
        <dbReference type="Proteomes" id="UP001276564"/>
    </source>
</evidence>
<dbReference type="Proteomes" id="UP001276564">
    <property type="component" value="Unassembled WGS sequence"/>
</dbReference>
<sequence length="97" mass="10842">MPKNVAIGVAFHNKRFAFAISFSFAQAYINASKRAAPLHHAKATRLSNRMEMIMKLLARLFHRREMNLTTALERQRLSKTMPGQTGALAAARLGFVA</sequence>